<name>A0AA36GIY0_CYLNA</name>
<accession>A0AA36GIY0</accession>
<organism evidence="7 8">
    <name type="scientific">Cylicocyclus nassatus</name>
    <name type="common">Nematode worm</name>
    <dbReference type="NCBI Taxonomy" id="53992"/>
    <lineage>
        <taxon>Eukaryota</taxon>
        <taxon>Metazoa</taxon>
        <taxon>Ecdysozoa</taxon>
        <taxon>Nematoda</taxon>
        <taxon>Chromadorea</taxon>
        <taxon>Rhabditida</taxon>
        <taxon>Rhabditina</taxon>
        <taxon>Rhabditomorpha</taxon>
        <taxon>Strongyloidea</taxon>
        <taxon>Strongylidae</taxon>
        <taxon>Cylicocyclus</taxon>
    </lineage>
</organism>
<feature type="transmembrane region" description="Helical" evidence="5">
    <location>
        <begin position="160"/>
        <end position="181"/>
    </location>
</feature>
<evidence type="ECO:0000256" key="5">
    <source>
        <dbReference type="SAM" id="Phobius"/>
    </source>
</evidence>
<dbReference type="PANTHER" id="PTHR23017">
    <property type="entry name" value="SERPENTINE RECEPTOR, CLASS X"/>
    <property type="match status" value="1"/>
</dbReference>
<dbReference type="PANTHER" id="PTHR23017:SF3">
    <property type="entry name" value="G-PROTEIN COUPLED RECEPTORS FAMILY 1 PROFILE DOMAIN-CONTAINING PROTEIN"/>
    <property type="match status" value="1"/>
</dbReference>
<evidence type="ECO:0000313" key="7">
    <source>
        <dbReference type="EMBL" id="CAJ0593860.1"/>
    </source>
</evidence>
<keyword evidence="4 5" id="KW-0472">Membrane</keyword>
<dbReference type="CDD" id="cd00637">
    <property type="entry name" value="7tm_classA_rhodopsin-like"/>
    <property type="match status" value="1"/>
</dbReference>
<evidence type="ECO:0000256" key="1">
    <source>
        <dbReference type="ARBA" id="ARBA00004370"/>
    </source>
</evidence>
<dbReference type="EMBL" id="CATQJL010000112">
    <property type="protein sequence ID" value="CAJ0593860.1"/>
    <property type="molecule type" value="Genomic_DNA"/>
</dbReference>
<dbReference type="Pfam" id="PF10328">
    <property type="entry name" value="7TM_GPCR_Srx"/>
    <property type="match status" value="1"/>
</dbReference>
<protein>
    <recommendedName>
        <fullName evidence="6">G-protein coupled receptors family 1 profile domain-containing protein</fullName>
    </recommendedName>
</protein>
<keyword evidence="3 5" id="KW-1133">Transmembrane helix</keyword>
<evidence type="ECO:0000256" key="3">
    <source>
        <dbReference type="ARBA" id="ARBA00022989"/>
    </source>
</evidence>
<evidence type="ECO:0000256" key="2">
    <source>
        <dbReference type="ARBA" id="ARBA00022692"/>
    </source>
</evidence>
<evidence type="ECO:0000256" key="4">
    <source>
        <dbReference type="ARBA" id="ARBA00023136"/>
    </source>
</evidence>
<feature type="transmembrane region" description="Helical" evidence="5">
    <location>
        <begin position="109"/>
        <end position="130"/>
    </location>
</feature>
<dbReference type="SUPFAM" id="SSF81321">
    <property type="entry name" value="Family A G protein-coupled receptor-like"/>
    <property type="match status" value="1"/>
</dbReference>
<feature type="domain" description="G-protein coupled receptors family 1 profile" evidence="6">
    <location>
        <begin position="1"/>
        <end position="80"/>
    </location>
</feature>
<dbReference type="GO" id="GO:0016020">
    <property type="term" value="C:membrane"/>
    <property type="evidence" value="ECO:0007669"/>
    <property type="project" value="UniProtKB-SubCell"/>
</dbReference>
<keyword evidence="2 5" id="KW-0812">Transmembrane</keyword>
<comment type="subcellular location">
    <subcellularLocation>
        <location evidence="1">Membrane</location>
    </subcellularLocation>
</comment>
<evidence type="ECO:0000259" key="6">
    <source>
        <dbReference type="PROSITE" id="PS50262"/>
    </source>
</evidence>
<evidence type="ECO:0000313" key="8">
    <source>
        <dbReference type="Proteomes" id="UP001176961"/>
    </source>
</evidence>
<dbReference type="Gene3D" id="1.20.1070.10">
    <property type="entry name" value="Rhodopsin 7-helix transmembrane proteins"/>
    <property type="match status" value="1"/>
</dbReference>
<feature type="transmembrane region" description="Helical" evidence="5">
    <location>
        <begin position="62"/>
        <end position="89"/>
    </location>
</feature>
<dbReference type="InterPro" id="IPR019430">
    <property type="entry name" value="7TM_GPCR_serpentine_rcpt_Srx"/>
</dbReference>
<dbReference type="PROSITE" id="PS50262">
    <property type="entry name" value="G_PROTEIN_RECEP_F1_2"/>
    <property type="match status" value="1"/>
</dbReference>
<proteinExistence type="predicted"/>
<dbReference type="AlphaFoldDB" id="A0AA36GIY0"/>
<dbReference type="Proteomes" id="UP001176961">
    <property type="component" value="Unassembled WGS sequence"/>
</dbReference>
<reference evidence="7" key="1">
    <citation type="submission" date="2023-07" db="EMBL/GenBank/DDBJ databases">
        <authorList>
            <consortium name="CYATHOMIX"/>
        </authorList>
    </citation>
    <scope>NUCLEOTIDE SEQUENCE</scope>
    <source>
        <strain evidence="7">N/A</strain>
    </source>
</reference>
<keyword evidence="8" id="KW-1185">Reference proteome</keyword>
<sequence length="210" mass="24469">MRHNYCLRQEAADDQINRIMGQLITVFSYATLYCRLGISINRLIAIAVPIQAAKLLTRRNSFVCVLVVWCLAFCHASPYFWASCCHIYYDCNMWRWITVGSHWGKTFIYVDKCGIIIMIITFMLDVVAVAKFRKANKVFSNNASMMSKAQRRRRRMEIKFFKQALCQNGLSLIAFISYHFISPLFGDRWLVFLTSTFVWQLLHASDGYVL</sequence>
<dbReference type="InterPro" id="IPR017452">
    <property type="entry name" value="GPCR_Rhodpsn_7TM"/>
</dbReference>
<comment type="caution">
    <text evidence="7">The sequence shown here is derived from an EMBL/GenBank/DDBJ whole genome shotgun (WGS) entry which is preliminary data.</text>
</comment>
<gene>
    <name evidence="7" type="ORF">CYNAS_LOCUS5843</name>
</gene>